<protein>
    <recommendedName>
        <fullName evidence="4">Pilus assembly protein Flp/PilA</fullName>
    </recommendedName>
</protein>
<keyword evidence="1" id="KW-1133">Transmembrane helix</keyword>
<dbReference type="RefSeq" id="WP_176442778.1">
    <property type="nucleotide sequence ID" value="NZ_FZOY01000002.1"/>
</dbReference>
<evidence type="ECO:0000313" key="3">
    <source>
        <dbReference type="Proteomes" id="UP000198426"/>
    </source>
</evidence>
<organism evidence="2 3">
    <name type="scientific">Tropicimonas sediminicola</name>
    <dbReference type="NCBI Taxonomy" id="1031541"/>
    <lineage>
        <taxon>Bacteria</taxon>
        <taxon>Pseudomonadati</taxon>
        <taxon>Pseudomonadota</taxon>
        <taxon>Alphaproteobacteria</taxon>
        <taxon>Rhodobacterales</taxon>
        <taxon>Roseobacteraceae</taxon>
        <taxon>Tropicimonas</taxon>
    </lineage>
</organism>
<reference evidence="2 3" key="1">
    <citation type="submission" date="2017-06" db="EMBL/GenBank/DDBJ databases">
        <authorList>
            <person name="Kim H.J."/>
            <person name="Triplett B.A."/>
        </authorList>
    </citation>
    <scope>NUCLEOTIDE SEQUENCE [LARGE SCALE GENOMIC DNA]</scope>
    <source>
        <strain evidence="2 3">DSM 29339</strain>
    </source>
</reference>
<evidence type="ECO:0000256" key="1">
    <source>
        <dbReference type="SAM" id="Phobius"/>
    </source>
</evidence>
<accession>A0A239EJW3</accession>
<dbReference type="Proteomes" id="UP000198426">
    <property type="component" value="Unassembled WGS sequence"/>
</dbReference>
<proteinExistence type="predicted"/>
<feature type="transmembrane region" description="Helical" evidence="1">
    <location>
        <begin position="20"/>
        <end position="43"/>
    </location>
</feature>
<dbReference type="AlphaFoldDB" id="A0A239EJW3"/>
<dbReference type="EMBL" id="FZOY01000002">
    <property type="protein sequence ID" value="SNS44859.1"/>
    <property type="molecule type" value="Genomic_DNA"/>
</dbReference>
<keyword evidence="1" id="KW-0812">Transmembrane</keyword>
<keyword evidence="1" id="KW-0472">Membrane</keyword>
<gene>
    <name evidence="2" type="ORF">SAMN05421757_102190</name>
</gene>
<evidence type="ECO:0008006" key="4">
    <source>
        <dbReference type="Google" id="ProtNLM"/>
    </source>
</evidence>
<sequence>MKFFLIRFKYLTRDTRGATLVEYGVALSLAMLVGVTALTALGLEIEDAIVAAQQEMPD</sequence>
<evidence type="ECO:0000313" key="2">
    <source>
        <dbReference type="EMBL" id="SNS44859.1"/>
    </source>
</evidence>
<keyword evidence="3" id="KW-1185">Reference proteome</keyword>
<name>A0A239EJW3_9RHOB</name>